<dbReference type="Proteomes" id="UP000095286">
    <property type="component" value="Unplaced"/>
</dbReference>
<name>A0AC35UBT2_9BILA</name>
<proteinExistence type="predicted"/>
<accession>A0AC35UBT2</accession>
<reference evidence="2" key="1">
    <citation type="submission" date="2016-11" db="UniProtKB">
        <authorList>
            <consortium name="WormBaseParasite"/>
        </authorList>
    </citation>
    <scope>IDENTIFICATION</scope>
    <source>
        <strain evidence="2">KR3021</strain>
    </source>
</reference>
<organism evidence="1 2">
    <name type="scientific">Rhabditophanes sp. KR3021</name>
    <dbReference type="NCBI Taxonomy" id="114890"/>
    <lineage>
        <taxon>Eukaryota</taxon>
        <taxon>Metazoa</taxon>
        <taxon>Ecdysozoa</taxon>
        <taxon>Nematoda</taxon>
        <taxon>Chromadorea</taxon>
        <taxon>Rhabditida</taxon>
        <taxon>Tylenchina</taxon>
        <taxon>Panagrolaimomorpha</taxon>
        <taxon>Strongyloidoidea</taxon>
        <taxon>Alloionematidae</taxon>
        <taxon>Rhabditophanes</taxon>
    </lineage>
</organism>
<protein>
    <submittedName>
        <fullName evidence="2">CA domain-containing protein</fullName>
    </submittedName>
</protein>
<evidence type="ECO:0000313" key="2">
    <source>
        <dbReference type="WBParaSite" id="RSKR_0000998000.1"/>
    </source>
</evidence>
<sequence>MLIASDIGELLQNVTTFKIEATDGGGMTSHEHAVVNIIPFEQHNLIFTERIYYYNVSEDILPGIAIGNVFLRDQNYDDVDLEIYGGNSNSLFAIESDGSITVLKYLNTNHRDSFLLNVLVQDKKNLRKNYCQVEFRIIDMNNHVPEMDKEMIVNVLENYPLHEPFYAIFATDKDRLDNGRVTFEILNSDPPSPVVIRPLTGELVLAASLDYELIKNYQLKVKATDQGLPPKSSISVIYLNVVDVNNMAPIFESQLYTATINEDAPTMTEIVTVKATDGDSGINAKVYYSIVQDSNKFDETFGINKSSGLLFLRKTLDREIISEYHLTVSASDRGSPQLSSNCTVQIKIVDINDNIPNCASIQSPFYLSELQDLNTALGKIAAYDPDLGDNGVIYYRLQQTNENFEVRRNGEIYLRRKAANICELNVSNKLSVIAEDAGTPSLSSVCLIDIRCEHESAKVKIIEPFNNVIYVPSKCADGCFAKKINATNAFQYNLVKDDVSNHFIIRNDNEIWIKAGNIFEETDLQKSKRFNLDILDDNQRKKRVSFLLKSLHVSELVNKANKNDTILLKLSEKLLIGTKLAVIGKKPDKYYYKMVNKDPHVLLNEEEGTLFLSRKFEYADQQIHEIRVRRFSRDPEIEEEHNEFNVIIEVIEENTHYPFFTRNIVSFNVSEDSSPGLIIGRVNASDIDSGINGAVNYKIKGSQSLFTIDDVTGEIFLQQKLDYHSTKQHFVVIEAIDRSGNVNDRKQSACTVLINVLNSNHAPIFVSINNITVPENQLSSEPFHFVSAVDKDNDESLYYEIDKTDNFRIDNKTGAVYLLSRSGLQKQIITVKGM</sequence>
<dbReference type="WBParaSite" id="RSKR_0000998000.1">
    <property type="protein sequence ID" value="RSKR_0000998000.1"/>
    <property type="gene ID" value="RSKR_0000998000"/>
</dbReference>
<evidence type="ECO:0000313" key="1">
    <source>
        <dbReference type="Proteomes" id="UP000095286"/>
    </source>
</evidence>